<name>A0ABP9G0Z4_9MICC</name>
<keyword evidence="2" id="KW-1185">Reference proteome</keyword>
<proteinExistence type="predicted"/>
<evidence type="ECO:0000313" key="2">
    <source>
        <dbReference type="Proteomes" id="UP001500368"/>
    </source>
</evidence>
<accession>A0ABP9G0Z4</accession>
<dbReference type="EMBL" id="BAABLW010000007">
    <property type="protein sequence ID" value="GAA4923852.1"/>
    <property type="molecule type" value="Genomic_DNA"/>
</dbReference>
<gene>
    <name evidence="1" type="ORF">GCM10025790_21280</name>
</gene>
<protein>
    <submittedName>
        <fullName evidence="1">Uncharacterized protein</fullName>
    </submittedName>
</protein>
<reference evidence="2" key="1">
    <citation type="journal article" date="2019" name="Int. J. Syst. Evol. Microbiol.">
        <title>The Global Catalogue of Microorganisms (GCM) 10K type strain sequencing project: providing services to taxonomists for standard genome sequencing and annotation.</title>
        <authorList>
            <consortium name="The Broad Institute Genomics Platform"/>
            <consortium name="The Broad Institute Genome Sequencing Center for Infectious Disease"/>
            <person name="Wu L."/>
            <person name="Ma J."/>
        </authorList>
    </citation>
    <scope>NUCLEOTIDE SEQUENCE [LARGE SCALE GENOMIC DNA]</scope>
    <source>
        <strain evidence="2">JCM 19129</strain>
    </source>
</reference>
<evidence type="ECO:0000313" key="1">
    <source>
        <dbReference type="EMBL" id="GAA4923852.1"/>
    </source>
</evidence>
<organism evidence="1 2">
    <name type="scientific">Nesterenkonia rhizosphaerae</name>
    <dbReference type="NCBI Taxonomy" id="1348272"/>
    <lineage>
        <taxon>Bacteria</taxon>
        <taxon>Bacillati</taxon>
        <taxon>Actinomycetota</taxon>
        <taxon>Actinomycetes</taxon>
        <taxon>Micrococcales</taxon>
        <taxon>Micrococcaceae</taxon>
        <taxon>Nesterenkonia</taxon>
    </lineage>
</organism>
<dbReference type="Proteomes" id="UP001500368">
    <property type="component" value="Unassembled WGS sequence"/>
</dbReference>
<sequence>MAAKEGSHMSTTAPTTEDRLNAAFNALRTQGVTVNFNVEECCRSCATAGMKGERIVWTYAGQVTHFLFINGEPHEDTWVEEDCDYCVSAAACNCDLTLRLAGRPTPAEELFVYFLTPGGAGSEDLARAAVKALTDQGLTVEWDGSASSAVLVLF</sequence>
<comment type="caution">
    <text evidence="1">The sequence shown here is derived from an EMBL/GenBank/DDBJ whole genome shotgun (WGS) entry which is preliminary data.</text>
</comment>